<proteinExistence type="predicted"/>
<organism evidence="3 4">
    <name type="scientific">Apiospora saccharicola</name>
    <dbReference type="NCBI Taxonomy" id="335842"/>
    <lineage>
        <taxon>Eukaryota</taxon>
        <taxon>Fungi</taxon>
        <taxon>Dikarya</taxon>
        <taxon>Ascomycota</taxon>
        <taxon>Pezizomycotina</taxon>
        <taxon>Sordariomycetes</taxon>
        <taxon>Xylariomycetidae</taxon>
        <taxon>Amphisphaeriales</taxon>
        <taxon>Apiosporaceae</taxon>
        <taxon>Apiospora</taxon>
    </lineage>
</organism>
<dbReference type="Proteomes" id="UP001446871">
    <property type="component" value="Unassembled WGS sequence"/>
</dbReference>
<accession>A0ABR1UWT2</accession>
<evidence type="ECO:0000259" key="2">
    <source>
        <dbReference type="Pfam" id="PF20150"/>
    </source>
</evidence>
<keyword evidence="4" id="KW-1185">Reference proteome</keyword>
<feature type="domain" description="2EXR" evidence="2">
    <location>
        <begin position="2"/>
        <end position="71"/>
    </location>
</feature>
<evidence type="ECO:0000313" key="3">
    <source>
        <dbReference type="EMBL" id="KAK8063398.1"/>
    </source>
</evidence>
<feature type="region of interest" description="Disordered" evidence="1">
    <location>
        <begin position="324"/>
        <end position="367"/>
    </location>
</feature>
<reference evidence="3 4" key="1">
    <citation type="submission" date="2023-01" db="EMBL/GenBank/DDBJ databases">
        <title>Analysis of 21 Apiospora genomes using comparative genomics revels a genus with tremendous synthesis potential of carbohydrate active enzymes and secondary metabolites.</title>
        <authorList>
            <person name="Sorensen T."/>
        </authorList>
    </citation>
    <scope>NUCLEOTIDE SEQUENCE [LARGE SCALE GENOMIC DNA]</scope>
    <source>
        <strain evidence="3 4">CBS 83171</strain>
    </source>
</reference>
<gene>
    <name evidence="3" type="ORF">PG996_008050</name>
</gene>
<evidence type="ECO:0000256" key="1">
    <source>
        <dbReference type="SAM" id="MobiDB-lite"/>
    </source>
</evidence>
<evidence type="ECO:0000313" key="4">
    <source>
        <dbReference type="Proteomes" id="UP001446871"/>
    </source>
</evidence>
<dbReference type="Pfam" id="PF20150">
    <property type="entry name" value="2EXR"/>
    <property type="match status" value="1"/>
</dbReference>
<protein>
    <recommendedName>
        <fullName evidence="2">2EXR domain-containing protein</fullName>
    </recommendedName>
</protein>
<feature type="compositionally biased region" description="Acidic residues" evidence="1">
    <location>
        <begin position="326"/>
        <end position="367"/>
    </location>
</feature>
<sequence>MFERFREFAPELRQKIWKEFLEQESSHRLVMINLTNGHTTEPHKQLVSPLLSVKHESRNCALRHYTSKHDVCAAPYIESNLYGDIDIEQGIRDAIVSDHELGLGEPYPTIIGSLYLNLDKDVIFMNFNGVRRSGIRHYPTAVSEATKQPCTTSQVYFALADITKFTSVLTNRHVTYNDEVKLRDKTPACICQRLSSYIWIDAEGVKRYLLLWELDAKRQQSFIQEVYLLDGETMWKKDNIREFAWAMCKTDYDETRPILAMVDPTELNSSTYATMRTRYGRDVECMVLEGEQADVAWRPSCTYKRVHSGYPRDCDCLIDNDFHEDTDTDGGEDENMDEDDGMDEDADENPDEDEGMNEDAGEDLDED</sequence>
<comment type="caution">
    <text evidence="3">The sequence shown here is derived from an EMBL/GenBank/DDBJ whole genome shotgun (WGS) entry which is preliminary data.</text>
</comment>
<dbReference type="InterPro" id="IPR045518">
    <property type="entry name" value="2EXR"/>
</dbReference>
<dbReference type="EMBL" id="JAQQWM010000005">
    <property type="protein sequence ID" value="KAK8063398.1"/>
    <property type="molecule type" value="Genomic_DNA"/>
</dbReference>
<name>A0ABR1UWT2_9PEZI</name>